<sequence length="379" mass="39993">MGDVLVLNSGSSSIKFALFGADLSKRTSGSAVEIGGASSLVLNGTRQEVSLPDHVAALEAIFRSLEEAGVDLVNLAAAAHRVVHGGRNLRAPCLVTPDIADEIGRCSPLAPLHNPHNLAAIRAVAELAPNLPQCVSFDTAFHASNPDVARRYAIPDSAVEDGLQRYGFHGISYESLVLKLPELSANVLPDKILAMHLGNGASLCAIGNGRSVATTMGYSPLEGLTMGTRSGSIDANVVLKLVADHGLQRTSEILNKESGLLGLGGESDMRKLHQMGTTKSEFAIDHFCYWVVRHAGSMIAAMGGLDAIVFTGGIGENDAVVRRKILEGLAWLGIDLDPNANASGASKLHTPSSKKMVWIVPAEEEEMIARSAQAIMEEH</sequence>
<dbReference type="NCBIfam" id="TIGR00016">
    <property type="entry name" value="ackA"/>
    <property type="match status" value="1"/>
</dbReference>
<feature type="binding site" evidence="6">
    <location>
        <position position="81"/>
    </location>
    <ligand>
        <name>substrate</name>
    </ligand>
</feature>
<dbReference type="Gene3D" id="3.30.420.40">
    <property type="match status" value="2"/>
</dbReference>
<keyword evidence="6" id="KW-0479">Metal-binding</keyword>
<evidence type="ECO:0000256" key="3">
    <source>
        <dbReference type="ARBA" id="ARBA00022741"/>
    </source>
</evidence>
<dbReference type="GO" id="GO:0005524">
    <property type="term" value="F:ATP binding"/>
    <property type="evidence" value="ECO:0007669"/>
    <property type="project" value="UniProtKB-KW"/>
</dbReference>
<dbReference type="InterPro" id="IPR004372">
    <property type="entry name" value="Ac/propionate_kinase"/>
</dbReference>
<keyword evidence="6" id="KW-0963">Cytoplasm</keyword>
<dbReference type="AlphaFoldDB" id="A0A0M7AWU5"/>
<keyword evidence="3 6" id="KW-0547">Nucleotide-binding</keyword>
<dbReference type="GO" id="GO:0005737">
    <property type="term" value="C:cytoplasm"/>
    <property type="evidence" value="ECO:0007669"/>
    <property type="project" value="UniProtKB-SubCell"/>
</dbReference>
<dbReference type="Pfam" id="PF00871">
    <property type="entry name" value="Acetate_kinase"/>
    <property type="match status" value="1"/>
</dbReference>
<dbReference type="EMBL" id="CXWC01000015">
    <property type="protein sequence ID" value="CTQ78640.1"/>
    <property type="molecule type" value="Genomic_DNA"/>
</dbReference>
<keyword evidence="2 6" id="KW-0808">Transferase</keyword>
<dbReference type="UniPathway" id="UPA00340">
    <property type="reaction ID" value="UER00458"/>
</dbReference>
<feature type="binding site" evidence="6">
    <location>
        <begin position="268"/>
        <end position="270"/>
    </location>
    <ligand>
        <name>ATP</name>
        <dbReference type="ChEBI" id="CHEBI:30616"/>
    </ligand>
</feature>
<feature type="site" description="Transition state stabilizer" evidence="6">
    <location>
        <position position="229"/>
    </location>
</feature>
<dbReference type="InterPro" id="IPR000890">
    <property type="entry name" value="Aliphatic_acid_kin_short-chain"/>
</dbReference>
<dbReference type="InterPro" id="IPR043129">
    <property type="entry name" value="ATPase_NBD"/>
</dbReference>
<feature type="site" description="Transition state stabilizer" evidence="6">
    <location>
        <position position="169"/>
    </location>
</feature>
<keyword evidence="9" id="KW-1185">Reference proteome</keyword>
<dbReference type="GO" id="GO:0000287">
    <property type="term" value="F:magnesium ion binding"/>
    <property type="evidence" value="ECO:0007669"/>
    <property type="project" value="UniProtKB-UniRule"/>
</dbReference>
<feature type="binding site" evidence="6">
    <location>
        <position position="364"/>
    </location>
    <ligand>
        <name>Mg(2+)</name>
        <dbReference type="ChEBI" id="CHEBI:18420"/>
    </ligand>
</feature>
<comment type="function">
    <text evidence="6">Catalyzes the formation of acetyl phosphate from acetate and ATP. Can also catalyze the reverse reaction.</text>
</comment>
<comment type="subcellular location">
    <subcellularLocation>
        <location evidence="6">Cytoplasm</location>
    </subcellularLocation>
</comment>
<name>A0A0M7AWU5_9HYPH</name>
<evidence type="ECO:0000256" key="4">
    <source>
        <dbReference type="ARBA" id="ARBA00022777"/>
    </source>
</evidence>
<comment type="catalytic activity">
    <reaction evidence="6">
        <text>acetate + ATP = acetyl phosphate + ADP</text>
        <dbReference type="Rhea" id="RHEA:11352"/>
        <dbReference type="ChEBI" id="CHEBI:22191"/>
        <dbReference type="ChEBI" id="CHEBI:30089"/>
        <dbReference type="ChEBI" id="CHEBI:30616"/>
        <dbReference type="ChEBI" id="CHEBI:456216"/>
        <dbReference type="EC" id="2.7.2.1"/>
    </reaction>
</comment>
<dbReference type="STRING" id="311410.LA5095_05172"/>
<dbReference type="SUPFAM" id="SSF53067">
    <property type="entry name" value="Actin-like ATPase domain"/>
    <property type="match status" value="2"/>
</dbReference>
<dbReference type="PANTHER" id="PTHR21060">
    <property type="entry name" value="ACETATE KINASE"/>
    <property type="match status" value="1"/>
</dbReference>
<accession>A0A0M7AWU5</accession>
<dbReference type="HAMAP" id="MF_00020">
    <property type="entry name" value="Acetate_kinase"/>
    <property type="match status" value="1"/>
</dbReference>
<feature type="binding site" evidence="6">
    <location>
        <position position="15"/>
    </location>
    <ligand>
        <name>ATP</name>
        <dbReference type="ChEBI" id="CHEBI:30616"/>
    </ligand>
</feature>
<reference evidence="9" key="1">
    <citation type="submission" date="2015-07" db="EMBL/GenBank/DDBJ databases">
        <authorList>
            <person name="Rodrigo-Torres Lidia"/>
            <person name="Arahal R.David."/>
        </authorList>
    </citation>
    <scope>NUCLEOTIDE SEQUENCE [LARGE SCALE GENOMIC DNA]</scope>
    <source>
        <strain evidence="9">CECT 5096</strain>
    </source>
</reference>
<feature type="active site" description="Proton donor/acceptor" evidence="6">
    <location>
        <position position="138"/>
    </location>
</feature>
<evidence type="ECO:0000313" key="9">
    <source>
        <dbReference type="Proteomes" id="UP000049983"/>
    </source>
</evidence>
<dbReference type="EC" id="2.7.2.1" evidence="6"/>
<organism evidence="8 9">
    <name type="scientific">Roseibium album</name>
    <dbReference type="NCBI Taxonomy" id="311410"/>
    <lineage>
        <taxon>Bacteria</taxon>
        <taxon>Pseudomonadati</taxon>
        <taxon>Pseudomonadota</taxon>
        <taxon>Alphaproteobacteria</taxon>
        <taxon>Hyphomicrobiales</taxon>
        <taxon>Stappiaceae</taxon>
        <taxon>Roseibium</taxon>
    </lineage>
</organism>
<dbReference type="GeneID" id="97672986"/>
<dbReference type="PROSITE" id="PS01076">
    <property type="entry name" value="ACETATE_KINASE_2"/>
    <property type="match status" value="1"/>
</dbReference>
<comment type="subunit">
    <text evidence="6">Homodimer.</text>
</comment>
<feature type="binding site" evidence="6">
    <location>
        <begin position="313"/>
        <end position="317"/>
    </location>
    <ligand>
        <name>ATP</name>
        <dbReference type="ChEBI" id="CHEBI:30616"/>
    </ligand>
</feature>
<dbReference type="PROSITE" id="PS01075">
    <property type="entry name" value="ACETATE_KINASE_1"/>
    <property type="match status" value="1"/>
</dbReference>
<evidence type="ECO:0000256" key="2">
    <source>
        <dbReference type="ARBA" id="ARBA00022679"/>
    </source>
</evidence>
<comment type="pathway">
    <text evidence="6">Metabolic intermediate biosynthesis; acetyl-CoA biosynthesis; acetyl-CoA from acetate: step 1/2.</text>
</comment>
<dbReference type="PIRSF" id="PIRSF000722">
    <property type="entry name" value="Acetate_prop_kin"/>
    <property type="match status" value="1"/>
</dbReference>
<feature type="binding site" evidence="6">
    <location>
        <position position="8"/>
    </location>
    <ligand>
        <name>Mg(2+)</name>
        <dbReference type="ChEBI" id="CHEBI:18420"/>
    </ligand>
</feature>
<evidence type="ECO:0000256" key="7">
    <source>
        <dbReference type="RuleBase" id="RU003835"/>
    </source>
</evidence>
<evidence type="ECO:0000256" key="5">
    <source>
        <dbReference type="ARBA" id="ARBA00022840"/>
    </source>
</evidence>
<dbReference type="RefSeq" id="WP_055120247.1">
    <property type="nucleotide sequence ID" value="NZ_CXWA01000009.1"/>
</dbReference>
<dbReference type="PANTHER" id="PTHR21060:SF15">
    <property type="entry name" value="ACETATE KINASE-RELATED"/>
    <property type="match status" value="1"/>
</dbReference>
<keyword evidence="5 6" id="KW-0067">ATP-binding</keyword>
<dbReference type="InterPro" id="IPR023865">
    <property type="entry name" value="Aliphatic_acid_kinase_CS"/>
</dbReference>
<proteinExistence type="inferred from homology"/>
<dbReference type="PRINTS" id="PR00471">
    <property type="entry name" value="ACETATEKNASE"/>
</dbReference>
<dbReference type="Proteomes" id="UP000049983">
    <property type="component" value="Unassembled WGS sequence"/>
</dbReference>
<dbReference type="GO" id="GO:0006085">
    <property type="term" value="P:acetyl-CoA biosynthetic process"/>
    <property type="evidence" value="ECO:0007669"/>
    <property type="project" value="UniProtKB-UniRule"/>
</dbReference>
<comment type="cofactor">
    <cofactor evidence="6">
        <name>Mg(2+)</name>
        <dbReference type="ChEBI" id="CHEBI:18420"/>
    </cofactor>
    <cofactor evidence="6">
        <name>Mn(2+)</name>
        <dbReference type="ChEBI" id="CHEBI:29035"/>
    </cofactor>
    <text evidence="6">Mg(2+). Can also accept Mn(2+).</text>
</comment>
<dbReference type="GO" id="GO:0006083">
    <property type="term" value="P:acetate metabolic process"/>
    <property type="evidence" value="ECO:0007669"/>
    <property type="project" value="TreeGrafter"/>
</dbReference>
<keyword evidence="6" id="KW-0460">Magnesium</keyword>
<evidence type="ECO:0000256" key="1">
    <source>
        <dbReference type="ARBA" id="ARBA00008748"/>
    </source>
</evidence>
<gene>
    <name evidence="8" type="primary">ackA_2</name>
    <name evidence="6" type="synonym">ackA</name>
    <name evidence="8" type="ORF">LA5096_05747</name>
</gene>
<comment type="similarity">
    <text evidence="1 6 7">Belongs to the acetokinase family.</text>
</comment>
<dbReference type="OrthoDB" id="9802453at2"/>
<evidence type="ECO:0000256" key="6">
    <source>
        <dbReference type="HAMAP-Rule" id="MF_00020"/>
    </source>
</evidence>
<feature type="binding site" evidence="6">
    <location>
        <begin position="196"/>
        <end position="200"/>
    </location>
    <ligand>
        <name>ATP</name>
        <dbReference type="ChEBI" id="CHEBI:30616"/>
    </ligand>
</feature>
<dbReference type="GO" id="GO:0008776">
    <property type="term" value="F:acetate kinase activity"/>
    <property type="evidence" value="ECO:0007669"/>
    <property type="project" value="UniProtKB-UniRule"/>
</dbReference>
<evidence type="ECO:0000313" key="8">
    <source>
        <dbReference type="EMBL" id="CTQ78640.1"/>
    </source>
</evidence>
<protein>
    <recommendedName>
        <fullName evidence="6">Acetate kinase</fullName>
        <ecNumber evidence="6">2.7.2.1</ecNumber>
    </recommendedName>
    <alternativeName>
        <fullName evidence="6">Acetokinase</fullName>
    </alternativeName>
</protein>
<keyword evidence="4 6" id="KW-0418">Kinase</keyword>